<evidence type="ECO:0000313" key="8">
    <source>
        <dbReference type="EMBL" id="RIA91278.1"/>
    </source>
</evidence>
<feature type="binding site" evidence="6">
    <location>
        <position position="132"/>
    </location>
    <ligand>
        <name>FAD</name>
        <dbReference type="ChEBI" id="CHEBI:57692"/>
    </ligand>
</feature>
<keyword evidence="3 6" id="KW-0285">Flavoprotein</keyword>
<keyword evidence="4 6" id="KW-0274">FAD</keyword>
<dbReference type="InterPro" id="IPR039261">
    <property type="entry name" value="FNR_nucleotide-bd"/>
</dbReference>
<evidence type="ECO:0000256" key="1">
    <source>
        <dbReference type="ARBA" id="ARBA00001974"/>
    </source>
</evidence>
<dbReference type="PANTHER" id="PTHR19370">
    <property type="entry name" value="NADH-CYTOCHROME B5 REDUCTASE"/>
    <property type="match status" value="1"/>
</dbReference>
<proteinExistence type="inferred from homology"/>
<accession>A0A397SYX9</accession>
<dbReference type="InterPro" id="IPR017927">
    <property type="entry name" value="FAD-bd_FR_type"/>
</dbReference>
<evidence type="ECO:0000259" key="7">
    <source>
        <dbReference type="PROSITE" id="PS51384"/>
    </source>
</evidence>
<feature type="binding site" evidence="6">
    <location>
        <position position="125"/>
    </location>
    <ligand>
        <name>FAD</name>
        <dbReference type="ChEBI" id="CHEBI:57692"/>
    </ligand>
</feature>
<dbReference type="GO" id="GO:0016491">
    <property type="term" value="F:oxidoreductase activity"/>
    <property type="evidence" value="ECO:0007669"/>
    <property type="project" value="UniProtKB-KW"/>
</dbReference>
<comment type="caution">
    <text evidence="8">The sequence shown here is derived from an EMBL/GenBank/DDBJ whole genome shotgun (WGS) entry which is preliminary data.</text>
</comment>
<dbReference type="Gene3D" id="3.40.50.80">
    <property type="entry name" value="Nucleotide-binding domain of ferredoxin-NADP reductase (FNR) module"/>
    <property type="match status" value="1"/>
</dbReference>
<feature type="domain" description="FAD-binding FR-type" evidence="7">
    <location>
        <begin position="49"/>
        <end position="157"/>
    </location>
</feature>
<comment type="cofactor">
    <cofactor evidence="1 6">
        <name>FAD</name>
        <dbReference type="ChEBI" id="CHEBI:57692"/>
    </cofactor>
</comment>
<keyword evidence="5" id="KW-0560">Oxidoreductase</keyword>
<gene>
    <name evidence="8" type="ORF">C1645_767831</name>
</gene>
<reference evidence="8 9" key="1">
    <citation type="submission" date="2018-06" db="EMBL/GenBank/DDBJ databases">
        <title>Comparative genomics reveals the genomic features of Rhizophagus irregularis, R. cerebriforme, R. diaphanum and Gigaspora rosea, and their symbiotic lifestyle signature.</title>
        <authorList>
            <person name="Morin E."/>
            <person name="San Clemente H."/>
            <person name="Chen E.C.H."/>
            <person name="De La Providencia I."/>
            <person name="Hainaut M."/>
            <person name="Kuo A."/>
            <person name="Kohler A."/>
            <person name="Murat C."/>
            <person name="Tang N."/>
            <person name="Roy S."/>
            <person name="Loubradou J."/>
            <person name="Henrissat B."/>
            <person name="Grigoriev I.V."/>
            <person name="Corradi N."/>
            <person name="Roux C."/>
            <person name="Martin F.M."/>
        </authorList>
    </citation>
    <scope>NUCLEOTIDE SEQUENCE [LARGE SCALE GENOMIC DNA]</scope>
    <source>
        <strain evidence="8 9">DAOM 227022</strain>
    </source>
</reference>
<evidence type="ECO:0000256" key="4">
    <source>
        <dbReference type="ARBA" id="ARBA00022827"/>
    </source>
</evidence>
<dbReference type="Gene3D" id="2.40.30.10">
    <property type="entry name" value="Translation factors"/>
    <property type="match status" value="1"/>
</dbReference>
<feature type="binding site" evidence="6">
    <location>
        <position position="108"/>
    </location>
    <ligand>
        <name>FAD</name>
        <dbReference type="ChEBI" id="CHEBI:57692"/>
    </ligand>
</feature>
<feature type="binding site" evidence="6">
    <location>
        <position position="109"/>
    </location>
    <ligand>
        <name>FAD</name>
        <dbReference type="ChEBI" id="CHEBI:57692"/>
    </ligand>
</feature>
<name>A0A397SYX9_9GLOM</name>
<feature type="binding site" evidence="6">
    <location>
        <position position="107"/>
    </location>
    <ligand>
        <name>FAD</name>
        <dbReference type="ChEBI" id="CHEBI:57692"/>
    </ligand>
</feature>
<evidence type="ECO:0000256" key="2">
    <source>
        <dbReference type="ARBA" id="ARBA00006105"/>
    </source>
</evidence>
<dbReference type="InterPro" id="IPR017938">
    <property type="entry name" value="Riboflavin_synthase-like_b-brl"/>
</dbReference>
<organism evidence="8 9">
    <name type="scientific">Glomus cerebriforme</name>
    <dbReference type="NCBI Taxonomy" id="658196"/>
    <lineage>
        <taxon>Eukaryota</taxon>
        <taxon>Fungi</taxon>
        <taxon>Fungi incertae sedis</taxon>
        <taxon>Mucoromycota</taxon>
        <taxon>Glomeromycotina</taxon>
        <taxon>Glomeromycetes</taxon>
        <taxon>Glomerales</taxon>
        <taxon>Glomeraceae</taxon>
        <taxon>Glomus</taxon>
    </lineage>
</organism>
<dbReference type="Proteomes" id="UP000265703">
    <property type="component" value="Unassembled WGS sequence"/>
</dbReference>
<dbReference type="OrthoDB" id="823504at2759"/>
<evidence type="ECO:0000313" key="9">
    <source>
        <dbReference type="Proteomes" id="UP000265703"/>
    </source>
</evidence>
<dbReference type="InterPro" id="IPR001834">
    <property type="entry name" value="CBR-like"/>
</dbReference>
<keyword evidence="9" id="KW-1185">Reference proteome</keyword>
<protein>
    <recommendedName>
        <fullName evidence="7">FAD-binding FR-type domain-containing protein</fullName>
    </recommendedName>
</protein>
<feature type="binding site" evidence="6">
    <location>
        <position position="123"/>
    </location>
    <ligand>
        <name>FAD</name>
        <dbReference type="ChEBI" id="CHEBI:57692"/>
    </ligand>
</feature>
<feature type="binding site" evidence="6">
    <location>
        <position position="246"/>
    </location>
    <ligand>
        <name>FAD</name>
        <dbReference type="ChEBI" id="CHEBI:57692"/>
    </ligand>
</feature>
<evidence type="ECO:0000256" key="3">
    <source>
        <dbReference type="ARBA" id="ARBA00022630"/>
    </source>
</evidence>
<dbReference type="InterPro" id="IPR008333">
    <property type="entry name" value="Cbr1-like_FAD-bd_dom"/>
</dbReference>
<dbReference type="SUPFAM" id="SSF63380">
    <property type="entry name" value="Riboflavin synthase domain-like"/>
    <property type="match status" value="1"/>
</dbReference>
<evidence type="ECO:0000256" key="5">
    <source>
        <dbReference type="ARBA" id="ARBA00023002"/>
    </source>
</evidence>
<evidence type="ECO:0000256" key="6">
    <source>
        <dbReference type="PIRSR" id="PIRSR601834-1"/>
    </source>
</evidence>
<comment type="similarity">
    <text evidence="2">Belongs to the flavoprotein pyridine nucleotide cytochrome reductase family.</text>
</comment>
<dbReference type="AlphaFoldDB" id="A0A397SYX9"/>
<dbReference type="STRING" id="658196.A0A397SYX9"/>
<sequence length="270" mass="31047">MHSHSKFATSKLASMVVARILNSEDKSIQPQETRNIEKKLPQQLSFSPYIFRRYMLTNIEIVTRSNAETPVKKLIFQVIHPNDRLSKFLPGDYIEIMSYVNNHVIVRPYTPLQEPSENSFSILVKIYKDGVMTQHLDKQLRNFEVKVRGPFDIANRITYSSASSPALESNSIARPSSVNSHTRTFSNNSKGLYKDYMKRSNSIDNNQRNFILNSIFGERSGILLNKERDDLCWDCLFMVCGGTGITPMLQLVSYIKLLIQFFIRPGKKKI</sequence>
<dbReference type="PROSITE" id="PS51384">
    <property type="entry name" value="FAD_FR"/>
    <property type="match status" value="1"/>
</dbReference>
<dbReference type="Pfam" id="PF00970">
    <property type="entry name" value="FAD_binding_6"/>
    <property type="match status" value="1"/>
</dbReference>
<dbReference type="EMBL" id="QKYT01000157">
    <property type="protein sequence ID" value="RIA91278.1"/>
    <property type="molecule type" value="Genomic_DNA"/>
</dbReference>